<keyword evidence="3" id="KW-1185">Reference proteome</keyword>
<dbReference type="InParanoid" id="A0A2I3SIV7"/>
<dbReference type="GeneTree" id="ENSGT00910000146969"/>
<dbReference type="AlphaFoldDB" id="A0A2I3SIV7"/>
<feature type="region of interest" description="Disordered" evidence="1">
    <location>
        <begin position="143"/>
        <end position="174"/>
    </location>
</feature>
<feature type="compositionally biased region" description="Polar residues" evidence="1">
    <location>
        <begin position="143"/>
        <end position="153"/>
    </location>
</feature>
<proteinExistence type="predicted"/>
<sequence length="174" mass="18197">MLCPCLGTASFPLPVWLPAAPCVPTPPALVFGWPPLPAEPVPLRSCQRWGCARPPPVLQGTGFLQRPSRVSSSSAPCTCSADLTESAPLLQLALASCLPLSDPVVFCLLGLPPGLAAVSLPQLVFWGISNLPELPLPIWSPDLGSTTPLQNSPPSAPPWGLQAPSKEQQDSPSQ</sequence>
<dbReference type="Ensembl" id="ENSPTRT00000086073.1">
    <property type="protein sequence ID" value="ENSPTRP00000076423.1"/>
    <property type="gene ID" value="ENSPTRG00000044118.1"/>
</dbReference>
<reference evidence="2" key="2">
    <citation type="submission" date="2025-08" db="UniProtKB">
        <authorList>
            <consortium name="Ensembl"/>
        </authorList>
    </citation>
    <scope>IDENTIFICATION</scope>
</reference>
<protein>
    <submittedName>
        <fullName evidence="2">Uncharacterized protein</fullName>
    </submittedName>
</protein>
<dbReference type="Bgee" id="ENSPTRG00000044118">
    <property type="expression patterns" value="Expressed in adult mammalian kidney and 2 other cell types or tissues"/>
</dbReference>
<organism evidence="2 3">
    <name type="scientific">Pan troglodytes</name>
    <name type="common">Chimpanzee</name>
    <dbReference type="NCBI Taxonomy" id="9598"/>
    <lineage>
        <taxon>Eukaryota</taxon>
        <taxon>Metazoa</taxon>
        <taxon>Chordata</taxon>
        <taxon>Craniata</taxon>
        <taxon>Vertebrata</taxon>
        <taxon>Euteleostomi</taxon>
        <taxon>Mammalia</taxon>
        <taxon>Eutheria</taxon>
        <taxon>Euarchontoglires</taxon>
        <taxon>Primates</taxon>
        <taxon>Haplorrhini</taxon>
        <taxon>Catarrhini</taxon>
        <taxon>Hominidae</taxon>
        <taxon>Pan</taxon>
    </lineage>
</organism>
<evidence type="ECO:0000313" key="3">
    <source>
        <dbReference type="Proteomes" id="UP000002277"/>
    </source>
</evidence>
<dbReference type="Proteomes" id="UP000002277">
    <property type="component" value="Chromosome 15"/>
</dbReference>
<dbReference type="OMA" id="VFWGISN"/>
<evidence type="ECO:0000256" key="1">
    <source>
        <dbReference type="SAM" id="MobiDB-lite"/>
    </source>
</evidence>
<reference evidence="2" key="3">
    <citation type="submission" date="2025-09" db="UniProtKB">
        <authorList>
            <consortium name="Ensembl"/>
        </authorList>
    </citation>
    <scope>IDENTIFICATION</scope>
</reference>
<accession>A0A2I3SIV7</accession>
<reference evidence="2 3" key="1">
    <citation type="journal article" date="2005" name="Nature">
        <title>Initial sequence of the chimpanzee genome and comparison with the human genome.</title>
        <authorList>
            <consortium name="Chimpanzee sequencing and analysis consortium"/>
        </authorList>
    </citation>
    <scope>NUCLEOTIDE SEQUENCE [LARGE SCALE GENOMIC DNA]</scope>
</reference>
<evidence type="ECO:0000313" key="2">
    <source>
        <dbReference type="Ensembl" id="ENSPTRP00000076423.1"/>
    </source>
</evidence>
<name>A0A2I3SIV7_PANTR</name>
<dbReference type="EMBL" id="AACZ04059922">
    <property type="status" value="NOT_ANNOTATED_CDS"/>
    <property type="molecule type" value="Genomic_DNA"/>
</dbReference>